<reference evidence="2 3" key="1">
    <citation type="submission" date="2018-12" db="EMBL/GenBank/DDBJ databases">
        <authorList>
            <consortium name="Pathogen Informatics"/>
        </authorList>
    </citation>
    <scope>NUCLEOTIDE SEQUENCE [LARGE SCALE GENOMIC DNA]</scope>
    <source>
        <strain evidence="2 3">NCTC10485</strain>
    </source>
</reference>
<sequence length="356" mass="38269">MAECDGMDDLPVYSLLEAPEHGQGFSTLRIALSTNETEPHGFAAGEQVAVVARRNVSLASVVDGLACTHHRIEIDNPPARAGLLTIRVTPKVPPHAWQQIAVLPVRACHELLARHPDRGATTVPVRRQEPGRRKVRYRPMRPAGVSGPAPVRAPQPVSKPAGPGLWTRLRDFLSVPAPAPAPPSGAGVAELLWQAALTEHNRVLTAYLAYEMDPELVLLYPGVTDVTVPAAAAYHDAAARAGALRTEHGPSGVEHAESYHGAVAELARLWRDCEATGRRLGHSHLSEQQGADLDKAVKLIRHARASHTDFERASYLDRAQSLIGDFLAESSLRVSPAARAQLENLAAARALTRGNS</sequence>
<evidence type="ECO:0000256" key="1">
    <source>
        <dbReference type="SAM" id="MobiDB-lite"/>
    </source>
</evidence>
<proteinExistence type="predicted"/>
<accession>A0A448ICF3</accession>
<organism evidence="2 3">
    <name type="scientific">Mycolicibacterium chitae</name>
    <name type="common">Mycobacterium chitae</name>
    <dbReference type="NCBI Taxonomy" id="1792"/>
    <lineage>
        <taxon>Bacteria</taxon>
        <taxon>Bacillati</taxon>
        <taxon>Actinomycetota</taxon>
        <taxon>Actinomycetes</taxon>
        <taxon>Mycobacteriales</taxon>
        <taxon>Mycobacteriaceae</taxon>
        <taxon>Mycolicibacterium</taxon>
    </lineage>
</organism>
<gene>
    <name evidence="2" type="ORF">NCTC10485_04271</name>
</gene>
<evidence type="ECO:0000313" key="2">
    <source>
        <dbReference type="EMBL" id="VEG49957.1"/>
    </source>
</evidence>
<dbReference type="EMBL" id="LR134355">
    <property type="protein sequence ID" value="VEG49957.1"/>
    <property type="molecule type" value="Genomic_DNA"/>
</dbReference>
<dbReference type="AlphaFoldDB" id="A0A448ICF3"/>
<evidence type="ECO:0000313" key="3">
    <source>
        <dbReference type="Proteomes" id="UP000282551"/>
    </source>
</evidence>
<name>A0A448ICF3_MYCCI</name>
<keyword evidence="3" id="KW-1185">Reference proteome</keyword>
<feature type="region of interest" description="Disordered" evidence="1">
    <location>
        <begin position="139"/>
        <end position="159"/>
    </location>
</feature>
<dbReference type="Proteomes" id="UP000282551">
    <property type="component" value="Chromosome"/>
</dbReference>
<protein>
    <submittedName>
        <fullName evidence="2">Uncharacterized protein</fullName>
    </submittedName>
</protein>